<dbReference type="CDD" id="cd00077">
    <property type="entry name" value="HDc"/>
    <property type="match status" value="1"/>
</dbReference>
<dbReference type="RefSeq" id="WP_369045727.1">
    <property type="nucleotide sequence ID" value="NZ_CP163302.1"/>
</dbReference>
<organism evidence="3">
    <name type="scientific">Sinomonas puerhi</name>
    <dbReference type="NCBI Taxonomy" id="3238584"/>
    <lineage>
        <taxon>Bacteria</taxon>
        <taxon>Bacillati</taxon>
        <taxon>Actinomycetota</taxon>
        <taxon>Actinomycetes</taxon>
        <taxon>Micrococcales</taxon>
        <taxon>Micrococcaceae</taxon>
        <taxon>Sinomonas</taxon>
    </lineage>
</organism>
<proteinExistence type="predicted"/>
<accession>A0AB39L3S3</accession>
<dbReference type="Pfam" id="PF01966">
    <property type="entry name" value="HD"/>
    <property type="match status" value="1"/>
</dbReference>
<dbReference type="EMBL" id="CP163302">
    <property type="protein sequence ID" value="XDP45152.1"/>
    <property type="molecule type" value="Genomic_DNA"/>
</dbReference>
<reference evidence="3" key="1">
    <citation type="submission" date="2024-07" db="EMBL/GenBank/DDBJ databases">
        <authorList>
            <person name="fu j."/>
        </authorList>
    </citation>
    <scope>NUCLEOTIDE SEQUENCE</scope>
    <source>
        <strain evidence="3">P10A9</strain>
    </source>
</reference>
<evidence type="ECO:0000259" key="2">
    <source>
        <dbReference type="Pfam" id="PF01966"/>
    </source>
</evidence>
<dbReference type="AlphaFoldDB" id="A0AB39L3S3"/>
<name>A0AB39L3S3_9MICC</name>
<evidence type="ECO:0000313" key="3">
    <source>
        <dbReference type="EMBL" id="XDP45152.1"/>
    </source>
</evidence>
<dbReference type="InterPro" id="IPR006674">
    <property type="entry name" value="HD_domain"/>
</dbReference>
<dbReference type="Gene3D" id="1.10.3210.10">
    <property type="entry name" value="Hypothetical protein af1432"/>
    <property type="match status" value="1"/>
</dbReference>
<feature type="compositionally biased region" description="Acidic residues" evidence="1">
    <location>
        <begin position="52"/>
        <end position="71"/>
    </location>
</feature>
<gene>
    <name evidence="3" type="ORF">AB5L97_18115</name>
</gene>
<feature type="region of interest" description="Disordered" evidence="1">
    <location>
        <begin position="35"/>
        <end position="71"/>
    </location>
</feature>
<dbReference type="InterPro" id="IPR003607">
    <property type="entry name" value="HD/PDEase_dom"/>
</dbReference>
<feature type="domain" description="HD" evidence="2">
    <location>
        <begin position="95"/>
        <end position="207"/>
    </location>
</feature>
<sequence length="271" mass="28804">MSLKRTPTSNQVGRDVASSIPASAEGVFGLAGGFSGASRSSGIDRPSRTADDGELDGDNEPGGDLGLDGDPELDGELARIWPRAVVHLDVRSNDAHTLYAVAIARSLLAAHPEADAGVVLPAIMLHDIGWSKVPPDEVLEAIAPGGGREDLVLLHEKEGARLARAILAEAGVPEERTARIVEIIDGHDSRREALSIEDAIVKDADKTWRLTPHGLDTVMDWFGLDRGQALRLCSSRVHAHLFTDAAKALARGLAAIESANLWPERVALELP</sequence>
<dbReference type="KEGG" id="spue:AB5L97_18115"/>
<evidence type="ECO:0000256" key="1">
    <source>
        <dbReference type="SAM" id="MobiDB-lite"/>
    </source>
</evidence>
<protein>
    <submittedName>
        <fullName evidence="3">HD domain-containing protein</fullName>
    </submittedName>
</protein>
<dbReference type="SUPFAM" id="SSF109604">
    <property type="entry name" value="HD-domain/PDEase-like"/>
    <property type="match status" value="1"/>
</dbReference>